<dbReference type="GO" id="GO:0046872">
    <property type="term" value="F:metal ion binding"/>
    <property type="evidence" value="ECO:0007669"/>
    <property type="project" value="UniProtKB-KW"/>
</dbReference>
<dbReference type="GO" id="GO:0030288">
    <property type="term" value="C:outer membrane-bounded periplasmic space"/>
    <property type="evidence" value="ECO:0007669"/>
    <property type="project" value="InterPro"/>
</dbReference>
<keyword evidence="7" id="KW-0482">Metalloprotease</keyword>
<keyword evidence="3" id="KW-0732">Signal</keyword>
<dbReference type="STRING" id="391625.PPSIR1_36924"/>
<dbReference type="AlphaFoldDB" id="A6G0F0"/>
<evidence type="ECO:0000259" key="9">
    <source>
        <dbReference type="PROSITE" id="PS51782"/>
    </source>
</evidence>
<dbReference type="PANTHER" id="PTHR33734">
    <property type="entry name" value="LYSM DOMAIN-CONTAINING GPI-ANCHORED PROTEIN 2"/>
    <property type="match status" value="1"/>
</dbReference>
<evidence type="ECO:0000256" key="4">
    <source>
        <dbReference type="ARBA" id="ARBA00022764"/>
    </source>
</evidence>
<evidence type="ECO:0000256" key="2">
    <source>
        <dbReference type="ARBA" id="ARBA00022723"/>
    </source>
</evidence>
<keyword evidence="6" id="KW-0862">Zinc</keyword>
<dbReference type="Gene3D" id="3.10.350.10">
    <property type="entry name" value="LysM domain"/>
    <property type="match status" value="2"/>
</dbReference>
<dbReference type="GO" id="GO:0006508">
    <property type="term" value="P:proteolysis"/>
    <property type="evidence" value="ECO:0007669"/>
    <property type="project" value="UniProtKB-KW"/>
</dbReference>
<dbReference type="Proteomes" id="UP000005801">
    <property type="component" value="Unassembled WGS sequence"/>
</dbReference>
<dbReference type="Gene3D" id="3.30.1380.10">
    <property type="match status" value="1"/>
</dbReference>
<evidence type="ECO:0000256" key="7">
    <source>
        <dbReference type="ARBA" id="ARBA00023049"/>
    </source>
</evidence>
<evidence type="ECO:0000256" key="8">
    <source>
        <dbReference type="SAM" id="MobiDB-lite"/>
    </source>
</evidence>
<accession>A6G0F0</accession>
<dbReference type="PROSITE" id="PS51782">
    <property type="entry name" value="LYSM"/>
    <property type="match status" value="2"/>
</dbReference>
<keyword evidence="2" id="KW-0479">Metal-binding</keyword>
<evidence type="ECO:0000256" key="6">
    <source>
        <dbReference type="ARBA" id="ARBA00022833"/>
    </source>
</evidence>
<dbReference type="Pfam" id="PF01476">
    <property type="entry name" value="LysM"/>
    <property type="match status" value="2"/>
</dbReference>
<organism evidence="10 11">
    <name type="scientific">Plesiocystis pacifica SIR-1</name>
    <dbReference type="NCBI Taxonomy" id="391625"/>
    <lineage>
        <taxon>Bacteria</taxon>
        <taxon>Pseudomonadati</taxon>
        <taxon>Myxococcota</taxon>
        <taxon>Polyangia</taxon>
        <taxon>Nannocystales</taxon>
        <taxon>Nannocystaceae</taxon>
        <taxon>Plesiocystis</taxon>
    </lineage>
</organism>
<evidence type="ECO:0000313" key="10">
    <source>
        <dbReference type="EMBL" id="EDM80596.1"/>
    </source>
</evidence>
<dbReference type="InterPro" id="IPR018392">
    <property type="entry name" value="LysM"/>
</dbReference>
<evidence type="ECO:0000256" key="3">
    <source>
        <dbReference type="ARBA" id="ARBA00022729"/>
    </source>
</evidence>
<keyword evidence="4" id="KW-0574">Periplasm</keyword>
<feature type="region of interest" description="Disordered" evidence="8">
    <location>
        <begin position="1"/>
        <end position="23"/>
    </location>
</feature>
<sequence length="339" mass="37836">MHAAKDTKAKTKAPAKTHEVQPGDNLWKLAREHGCTVADLREANGMTPEDALVIGRDIDVGACIAKGKAARAKLGAAVGSGGDQRRYKVASGDTLSRIARKHHTSVEELRALNDLEGSLIRVGQVLVVPGREPRTIRLLTGQSRGRPTHGWLHDPSRLPHSSHYLRRRPERTYASAHLVDHTLNAIDRARDQHPGLHRLAIGDLSDEDGGPLSGHHSHQSGRDIDIGFYYRQRPANYPKEFARATKDNLDADATWALVEALVRTSGKDGGVEKIFLDYEVQGWLYAAARKDGWSKKRLREVFQYPDGRYAKHGMIRHEPKHDDHLHVRFRCVDADESCK</sequence>
<dbReference type="eggNOG" id="COG3770">
    <property type="taxonomic scope" value="Bacteria"/>
</dbReference>
<dbReference type="PANTHER" id="PTHR33734:SF22">
    <property type="entry name" value="MEMBRANE-BOUND LYTIC MUREIN TRANSGLYCOSYLASE D"/>
    <property type="match status" value="1"/>
</dbReference>
<reference evidence="10 11" key="1">
    <citation type="submission" date="2007-06" db="EMBL/GenBank/DDBJ databases">
        <authorList>
            <person name="Shimkets L."/>
            <person name="Ferriera S."/>
            <person name="Johnson J."/>
            <person name="Kravitz S."/>
            <person name="Beeson K."/>
            <person name="Sutton G."/>
            <person name="Rogers Y.-H."/>
            <person name="Friedman R."/>
            <person name="Frazier M."/>
            <person name="Venter J.C."/>
        </authorList>
    </citation>
    <scope>NUCLEOTIDE SEQUENCE [LARGE SCALE GENOMIC DNA]</scope>
    <source>
        <strain evidence="10 11">SIR-1</strain>
    </source>
</reference>
<evidence type="ECO:0000313" key="11">
    <source>
        <dbReference type="Proteomes" id="UP000005801"/>
    </source>
</evidence>
<evidence type="ECO:0000256" key="1">
    <source>
        <dbReference type="ARBA" id="ARBA00022670"/>
    </source>
</evidence>
<dbReference type="CDD" id="cd00118">
    <property type="entry name" value="LysM"/>
    <property type="match status" value="2"/>
</dbReference>
<evidence type="ECO:0000256" key="5">
    <source>
        <dbReference type="ARBA" id="ARBA00022801"/>
    </source>
</evidence>
<dbReference type="SUPFAM" id="SSF55166">
    <property type="entry name" value="Hedgehog/DD-peptidase"/>
    <property type="match status" value="1"/>
</dbReference>
<protein>
    <submittedName>
        <fullName evidence="10">LysM domain protein</fullName>
    </submittedName>
</protein>
<dbReference type="InterPro" id="IPR036779">
    <property type="entry name" value="LysM_dom_sf"/>
</dbReference>
<gene>
    <name evidence="10" type="ORF">PPSIR1_36924</name>
</gene>
<keyword evidence="1" id="KW-0645">Protease</keyword>
<feature type="region of interest" description="Disordered" evidence="8">
    <location>
        <begin position="200"/>
        <end position="220"/>
    </location>
</feature>
<dbReference type="GO" id="GO:0008237">
    <property type="term" value="F:metallopeptidase activity"/>
    <property type="evidence" value="ECO:0007669"/>
    <property type="project" value="UniProtKB-KW"/>
</dbReference>
<name>A6G0F0_9BACT</name>
<dbReference type="InterPro" id="IPR009045">
    <property type="entry name" value="Zn_M74/Hedgehog-like"/>
</dbReference>
<proteinExistence type="predicted"/>
<feature type="domain" description="LysM" evidence="9">
    <location>
        <begin position="16"/>
        <end position="60"/>
    </location>
</feature>
<dbReference type="SUPFAM" id="SSF54106">
    <property type="entry name" value="LysM domain"/>
    <property type="match status" value="2"/>
</dbReference>
<dbReference type="InterPro" id="IPR005073">
    <property type="entry name" value="Peptidase_M74"/>
</dbReference>
<dbReference type="eggNOG" id="COG1388">
    <property type="taxonomic scope" value="Bacteria"/>
</dbReference>
<comment type="caution">
    <text evidence="10">The sequence shown here is derived from an EMBL/GenBank/DDBJ whole genome shotgun (WGS) entry which is preliminary data.</text>
</comment>
<dbReference type="GO" id="GO:0004252">
    <property type="term" value="F:serine-type endopeptidase activity"/>
    <property type="evidence" value="ECO:0007669"/>
    <property type="project" value="InterPro"/>
</dbReference>
<dbReference type="EMBL" id="ABCS01000009">
    <property type="protein sequence ID" value="EDM80596.1"/>
    <property type="molecule type" value="Genomic_DNA"/>
</dbReference>
<feature type="domain" description="LysM" evidence="9">
    <location>
        <begin position="85"/>
        <end position="128"/>
    </location>
</feature>
<keyword evidence="11" id="KW-1185">Reference proteome</keyword>
<dbReference type="SMART" id="SM00257">
    <property type="entry name" value="LysM"/>
    <property type="match status" value="2"/>
</dbReference>
<keyword evidence="5" id="KW-0378">Hydrolase</keyword>
<dbReference type="Pfam" id="PF03411">
    <property type="entry name" value="Peptidase_M74"/>
    <property type="match status" value="1"/>
</dbReference>
<dbReference type="GO" id="GO:0008932">
    <property type="term" value="F:lytic endotransglycosylase activity"/>
    <property type="evidence" value="ECO:0007669"/>
    <property type="project" value="TreeGrafter"/>
</dbReference>